<gene>
    <name evidence="2" type="ORF">CcaverHIS019_0211270</name>
</gene>
<dbReference type="Proteomes" id="UP001233271">
    <property type="component" value="Chromosome 2"/>
</dbReference>
<evidence type="ECO:0000313" key="3">
    <source>
        <dbReference type="Proteomes" id="UP001233271"/>
    </source>
</evidence>
<evidence type="ECO:0000256" key="1">
    <source>
        <dbReference type="SAM" id="MobiDB-lite"/>
    </source>
</evidence>
<dbReference type="AlphaFoldDB" id="A0AA48L1J8"/>
<sequence length="214" mass="23137">MNPALSLVTRPEMDLGERSFMTVCPLARGSLGKPEPFPKAPPSSKVQSWSSPMAQSSLASATKSKNQSTDPSPPAQTPTKPPHDLPASPGAPVGRDQAHEILAALLVLVGLLNVQLVKSPGSTMLPLVGPDEALLLDRNPTLQLDLPSCNCASDCVAARREVLRMQMDAAAGLARIEQADPLLLRLVRFLWRMWAGEPEPAYVWWCSAEEMRKL</sequence>
<proteinExistence type="predicted"/>
<dbReference type="KEGG" id="ccac:CcaHIS019_0211270"/>
<name>A0AA48L1J8_9TREE</name>
<accession>A0AA48L1J8</accession>
<keyword evidence="3" id="KW-1185">Reference proteome</keyword>
<reference evidence="2" key="1">
    <citation type="journal article" date="2023" name="BMC Genomics">
        <title>Chromosome-level genome assemblies of Cutaneotrichosporon spp. (Trichosporonales, Basidiomycota) reveal imbalanced evolution between nucleotide sequences and chromosome synteny.</title>
        <authorList>
            <person name="Kobayashi Y."/>
            <person name="Kayamori A."/>
            <person name="Aoki K."/>
            <person name="Shiwa Y."/>
            <person name="Matsutani M."/>
            <person name="Fujita N."/>
            <person name="Sugita T."/>
            <person name="Iwasaki W."/>
            <person name="Tanaka N."/>
            <person name="Takashima M."/>
        </authorList>
    </citation>
    <scope>NUCLEOTIDE SEQUENCE</scope>
    <source>
        <strain evidence="2">HIS019</strain>
    </source>
</reference>
<dbReference type="EMBL" id="AP028213">
    <property type="protein sequence ID" value="BEI89765.1"/>
    <property type="molecule type" value="Genomic_DNA"/>
</dbReference>
<dbReference type="RefSeq" id="XP_060455031.1">
    <property type="nucleotide sequence ID" value="XM_060598215.1"/>
</dbReference>
<organism evidence="2 3">
    <name type="scientific">Cutaneotrichosporon cavernicola</name>
    <dbReference type="NCBI Taxonomy" id="279322"/>
    <lineage>
        <taxon>Eukaryota</taxon>
        <taxon>Fungi</taxon>
        <taxon>Dikarya</taxon>
        <taxon>Basidiomycota</taxon>
        <taxon>Agaricomycotina</taxon>
        <taxon>Tremellomycetes</taxon>
        <taxon>Trichosporonales</taxon>
        <taxon>Trichosporonaceae</taxon>
        <taxon>Cutaneotrichosporon</taxon>
    </lineage>
</organism>
<protein>
    <submittedName>
        <fullName evidence="2">Uncharacterized protein</fullName>
    </submittedName>
</protein>
<feature type="compositionally biased region" description="Polar residues" evidence="1">
    <location>
        <begin position="44"/>
        <end position="70"/>
    </location>
</feature>
<dbReference type="GeneID" id="85493636"/>
<feature type="compositionally biased region" description="Pro residues" evidence="1">
    <location>
        <begin position="71"/>
        <end position="80"/>
    </location>
</feature>
<feature type="region of interest" description="Disordered" evidence="1">
    <location>
        <begin position="27"/>
        <end position="94"/>
    </location>
</feature>
<evidence type="ECO:0000313" key="2">
    <source>
        <dbReference type="EMBL" id="BEI89765.1"/>
    </source>
</evidence>